<organism evidence="1 2">
    <name type="scientific">Polystyrenella longa</name>
    <dbReference type="NCBI Taxonomy" id="2528007"/>
    <lineage>
        <taxon>Bacteria</taxon>
        <taxon>Pseudomonadati</taxon>
        <taxon>Planctomycetota</taxon>
        <taxon>Planctomycetia</taxon>
        <taxon>Planctomycetales</taxon>
        <taxon>Planctomycetaceae</taxon>
        <taxon>Polystyrenella</taxon>
    </lineage>
</organism>
<gene>
    <name evidence="1" type="ORF">Pla110_31120</name>
</gene>
<evidence type="ECO:0000313" key="1">
    <source>
        <dbReference type="EMBL" id="QDU81371.1"/>
    </source>
</evidence>
<dbReference type="AlphaFoldDB" id="A0A518CQ77"/>
<evidence type="ECO:0000313" key="2">
    <source>
        <dbReference type="Proteomes" id="UP000317178"/>
    </source>
</evidence>
<reference evidence="1 2" key="1">
    <citation type="submission" date="2019-02" db="EMBL/GenBank/DDBJ databases">
        <title>Deep-cultivation of Planctomycetes and their phenomic and genomic characterization uncovers novel biology.</title>
        <authorList>
            <person name="Wiegand S."/>
            <person name="Jogler M."/>
            <person name="Boedeker C."/>
            <person name="Pinto D."/>
            <person name="Vollmers J."/>
            <person name="Rivas-Marin E."/>
            <person name="Kohn T."/>
            <person name="Peeters S.H."/>
            <person name="Heuer A."/>
            <person name="Rast P."/>
            <person name="Oberbeckmann S."/>
            <person name="Bunk B."/>
            <person name="Jeske O."/>
            <person name="Meyerdierks A."/>
            <person name="Storesund J.E."/>
            <person name="Kallscheuer N."/>
            <person name="Luecker S."/>
            <person name="Lage O.M."/>
            <person name="Pohl T."/>
            <person name="Merkel B.J."/>
            <person name="Hornburger P."/>
            <person name="Mueller R.-W."/>
            <person name="Bruemmer F."/>
            <person name="Labrenz M."/>
            <person name="Spormann A.M."/>
            <person name="Op den Camp H."/>
            <person name="Overmann J."/>
            <person name="Amann R."/>
            <person name="Jetten M.S.M."/>
            <person name="Mascher T."/>
            <person name="Medema M.H."/>
            <person name="Devos D.P."/>
            <person name="Kaster A.-K."/>
            <person name="Ovreas L."/>
            <person name="Rohde M."/>
            <person name="Galperin M.Y."/>
            <person name="Jogler C."/>
        </authorList>
    </citation>
    <scope>NUCLEOTIDE SEQUENCE [LARGE SCALE GENOMIC DNA]</scope>
    <source>
        <strain evidence="1 2">Pla110</strain>
    </source>
</reference>
<name>A0A518CQ77_9PLAN</name>
<protein>
    <submittedName>
        <fullName evidence="1">Uncharacterized protein</fullName>
    </submittedName>
</protein>
<sequence length="344" mass="38666">MPGGSGAESRDSGVYSGNPNLIVSCTPSFNYISSQPLQANTAVKRTFHQPLDSIAGKFFPVRILIVIRESSPLNQWFTASIERVLAEESQGSPQSGQIIQQAFLPEAAELTEIDLVLVALDFPDQFTGVEIEQALSSNPLTRWLCVTGPWSEGDGRNRTFWPFAVRVPWHRFPERFRQEIAIKEDRLTALPLTASRNECFLFEQQTLESVETTLPGNRLSIGLLIDDPALQLYYQQWLSGLGYNVDRYSLRKVELKTGGPESSIVASHSIWIMDLDPWTTERLRKIPNIRLQIGSESSLIGLTNEINLEQFTSMNQHGIDSVFPKLMGETEILRTIRSVHPVNH</sequence>
<dbReference type="KEGG" id="plon:Pla110_31120"/>
<dbReference type="Proteomes" id="UP000317178">
    <property type="component" value="Chromosome"/>
</dbReference>
<accession>A0A518CQ77</accession>
<keyword evidence="2" id="KW-1185">Reference proteome</keyword>
<dbReference type="EMBL" id="CP036281">
    <property type="protein sequence ID" value="QDU81371.1"/>
    <property type="molecule type" value="Genomic_DNA"/>
</dbReference>
<proteinExistence type="predicted"/>